<dbReference type="SUPFAM" id="SSF55816">
    <property type="entry name" value="5'-nucleotidase (syn. UDP-sugar hydrolase), C-terminal domain"/>
    <property type="match status" value="1"/>
</dbReference>
<comment type="subcellular location">
    <subcellularLocation>
        <location evidence="1">Secreted</location>
        <location evidence="1">Cell wall</location>
        <topology evidence="1">Peptidoglycan-anchor</topology>
    </subcellularLocation>
</comment>
<comment type="caution">
    <text evidence="9">The sequence shown here is derived from an EMBL/GenBank/DDBJ whole genome shotgun (WGS) entry which is preliminary data.</text>
</comment>
<dbReference type="InterPro" id="IPR008334">
    <property type="entry name" value="5'-Nucleotdase_C"/>
</dbReference>
<keyword evidence="3" id="KW-0964">Secreted</keyword>
<feature type="signal peptide" evidence="6">
    <location>
        <begin position="1"/>
        <end position="22"/>
    </location>
</feature>
<dbReference type="FunFam" id="3.90.780.10:FF:000004">
    <property type="entry name" value="UDP-sugar hydrolase, putative"/>
    <property type="match status" value="1"/>
</dbReference>
<dbReference type="InterPro" id="IPR006146">
    <property type="entry name" value="5'-Nucleotdase_CS"/>
</dbReference>
<gene>
    <name evidence="9" type="ORF">NK662_00275</name>
</gene>
<dbReference type="AlphaFoldDB" id="A0AA42BN05"/>
<dbReference type="GO" id="GO:0046872">
    <property type="term" value="F:metal ion binding"/>
    <property type="evidence" value="ECO:0007669"/>
    <property type="project" value="InterPro"/>
</dbReference>
<keyword evidence="2" id="KW-0134">Cell wall</keyword>
<proteinExistence type="inferred from homology"/>
<dbReference type="Proteomes" id="UP001156102">
    <property type="component" value="Unassembled WGS sequence"/>
</dbReference>
<organism evidence="9 10">
    <name type="scientific">Ectobacillus ponti</name>
    <dbReference type="NCBI Taxonomy" id="2961894"/>
    <lineage>
        <taxon>Bacteria</taxon>
        <taxon>Bacillati</taxon>
        <taxon>Bacillota</taxon>
        <taxon>Bacilli</taxon>
        <taxon>Bacillales</taxon>
        <taxon>Bacillaceae</taxon>
        <taxon>Ectobacillus</taxon>
    </lineage>
</organism>
<dbReference type="GO" id="GO:0008768">
    <property type="term" value="F:UDP-sugar diphosphatase activity"/>
    <property type="evidence" value="ECO:0007669"/>
    <property type="project" value="TreeGrafter"/>
</dbReference>
<keyword evidence="5" id="KW-0572">Peptidoglycan-anchor</keyword>
<dbReference type="Pfam" id="PF02872">
    <property type="entry name" value="5_nucleotid_C"/>
    <property type="match status" value="1"/>
</dbReference>
<dbReference type="GO" id="GO:0009166">
    <property type="term" value="P:nucleotide catabolic process"/>
    <property type="evidence" value="ECO:0007669"/>
    <property type="project" value="InterPro"/>
</dbReference>
<sequence length="529" mass="56811">MWKKVIPAAALAGALTMSSVLAANPFGEPGDRGHYVDVQLLGINDFHGQLDTVTKINGREAGGADYLAAYLREHEKQNRNTLLVHAGDAVGGSPPVSALLQDEPTINILNTLGFDVGTLGNHEFDEGVSELKRLIYGGYHPATGNFKGADFPYVAANVVDKKTGKLLLPAFTIKMVQGVPIGFIGVVTTETKSIVLASAIENVKFTDEVAAINKYSAMLKRMGVKSIVVLAHNPGETKDGTTTGDIVRLAQQTDPEVDVIFGAHNHKLISDTINNKLVVQAYSYGAAFADVDLRIDRKTRDIIQKKAEVIPTYRDAIQPDPEIKAMVDGYKERVKPLVERVVGESATALTRTQSNAGESSLGNLIADAQRAATGTQIAFMNPGGIRLDLDAGPITWGELYGIQPFNNQLMKFTLTGKDIIGVLNQQWADPTKVRMLQISGLKYTWDNSKPYGQKIVSATLADGTPITETGVYTVGANAFIATGGDGFTIFKNGQGMTAGPIDLDALVEYVQKANGPINVQVEGRMTRLN</sequence>
<feature type="chain" id="PRO_5041481602" evidence="6">
    <location>
        <begin position="23"/>
        <end position="529"/>
    </location>
</feature>
<name>A0AA42BN05_9BACI</name>
<dbReference type="RefSeq" id="WP_254756188.1">
    <property type="nucleotide sequence ID" value="NZ_JANCLT010000001.1"/>
</dbReference>
<dbReference type="InterPro" id="IPR029052">
    <property type="entry name" value="Metallo-depent_PP-like"/>
</dbReference>
<keyword evidence="4 6" id="KW-0732">Signal</keyword>
<dbReference type="GO" id="GO:0000166">
    <property type="term" value="F:nucleotide binding"/>
    <property type="evidence" value="ECO:0007669"/>
    <property type="project" value="UniProtKB-KW"/>
</dbReference>
<evidence type="ECO:0000259" key="8">
    <source>
        <dbReference type="Pfam" id="PF02872"/>
    </source>
</evidence>
<dbReference type="EMBL" id="JANCLT010000001">
    <property type="protein sequence ID" value="MCP8966971.1"/>
    <property type="molecule type" value="Genomic_DNA"/>
</dbReference>
<feature type="domain" description="5'-Nucleotidase C-terminal" evidence="8">
    <location>
        <begin position="341"/>
        <end position="491"/>
    </location>
</feature>
<evidence type="ECO:0000256" key="1">
    <source>
        <dbReference type="ARBA" id="ARBA00004168"/>
    </source>
</evidence>
<dbReference type="Pfam" id="PF00149">
    <property type="entry name" value="Metallophos"/>
    <property type="match status" value="1"/>
</dbReference>
<evidence type="ECO:0000313" key="9">
    <source>
        <dbReference type="EMBL" id="MCP8966971.1"/>
    </source>
</evidence>
<evidence type="ECO:0000313" key="10">
    <source>
        <dbReference type="Proteomes" id="UP001156102"/>
    </source>
</evidence>
<dbReference type="SUPFAM" id="SSF56300">
    <property type="entry name" value="Metallo-dependent phosphatases"/>
    <property type="match status" value="1"/>
</dbReference>
<accession>A0AA42BN05</accession>
<evidence type="ECO:0000256" key="3">
    <source>
        <dbReference type="ARBA" id="ARBA00022525"/>
    </source>
</evidence>
<dbReference type="PANTHER" id="PTHR11575">
    <property type="entry name" value="5'-NUCLEOTIDASE-RELATED"/>
    <property type="match status" value="1"/>
</dbReference>
<dbReference type="InterPro" id="IPR004843">
    <property type="entry name" value="Calcineurin-like_PHP"/>
</dbReference>
<dbReference type="InterPro" id="IPR006179">
    <property type="entry name" value="5_nucleotidase/apyrase"/>
</dbReference>
<dbReference type="Gene3D" id="3.60.21.10">
    <property type="match status" value="1"/>
</dbReference>
<dbReference type="Gene3D" id="3.90.780.10">
    <property type="entry name" value="5'-Nucleotidase, C-terminal domain"/>
    <property type="match status" value="1"/>
</dbReference>
<protein>
    <submittedName>
        <fullName evidence="9">5'-nucleotidase C-terminal domain-containing protein</fullName>
    </submittedName>
</protein>
<evidence type="ECO:0000256" key="4">
    <source>
        <dbReference type="ARBA" id="ARBA00022729"/>
    </source>
</evidence>
<evidence type="ECO:0000256" key="5">
    <source>
        <dbReference type="ARBA" id="ARBA00023088"/>
    </source>
</evidence>
<dbReference type="PANTHER" id="PTHR11575:SF24">
    <property type="entry name" value="5'-NUCLEOTIDASE"/>
    <property type="match status" value="1"/>
</dbReference>
<dbReference type="InterPro" id="IPR036907">
    <property type="entry name" value="5'-Nucleotdase_C_sf"/>
</dbReference>
<reference evidence="9" key="1">
    <citation type="submission" date="2022-07" db="EMBL/GenBank/DDBJ databases">
        <authorList>
            <person name="Li W.-J."/>
            <person name="Deng Q.-Q."/>
        </authorList>
    </citation>
    <scope>NUCLEOTIDE SEQUENCE</scope>
    <source>
        <strain evidence="9">SYSU M60031</strain>
    </source>
</reference>
<dbReference type="FunFam" id="3.60.21.10:FF:000052">
    <property type="entry name" value="Endonuclease YhcR"/>
    <property type="match status" value="1"/>
</dbReference>
<dbReference type="PRINTS" id="PR01607">
    <property type="entry name" value="APYRASEFAMLY"/>
</dbReference>
<dbReference type="PROSITE" id="PS00786">
    <property type="entry name" value="5_NUCLEOTIDASE_2"/>
    <property type="match status" value="1"/>
</dbReference>
<dbReference type="GO" id="GO:0008253">
    <property type="term" value="F:5'-nucleotidase activity"/>
    <property type="evidence" value="ECO:0007669"/>
    <property type="project" value="TreeGrafter"/>
</dbReference>
<keyword evidence="10" id="KW-1185">Reference proteome</keyword>
<feature type="domain" description="Calcineurin-like phosphoesterase" evidence="7">
    <location>
        <begin position="41"/>
        <end position="267"/>
    </location>
</feature>
<evidence type="ECO:0000256" key="2">
    <source>
        <dbReference type="ARBA" id="ARBA00022512"/>
    </source>
</evidence>
<dbReference type="GO" id="GO:0030288">
    <property type="term" value="C:outer membrane-bounded periplasmic space"/>
    <property type="evidence" value="ECO:0007669"/>
    <property type="project" value="TreeGrafter"/>
</dbReference>
<comment type="similarity">
    <text evidence="6">Belongs to the 5'-nucleotidase family.</text>
</comment>
<evidence type="ECO:0000259" key="7">
    <source>
        <dbReference type="Pfam" id="PF00149"/>
    </source>
</evidence>
<evidence type="ECO:0000256" key="6">
    <source>
        <dbReference type="RuleBase" id="RU362119"/>
    </source>
</evidence>
<keyword evidence="6" id="KW-0547">Nucleotide-binding</keyword>
<keyword evidence="6" id="KW-0378">Hydrolase</keyword>